<sequence>ATADAPWTAAPVAADGALAQPEPAAQPAAQPAQQQRQVPQAYPPIQPAAYPQTTAAGGYGTQPAYTPASMPTAQHYASPYTPGYGAAAPGYPAASAGYPSASAGYPSMTQAYAPAPPTVPSVFPPPPQPVNPSSIPSGSTPPPRREEGAWNDPPMLNKPSKRPPQSIPKPAAIVSPFPHGRATPPPASIAPFSAARSPVPQAMNAAPAPPPPRGGFVPSTKPAPPPPAASMPFPAAQHMPAQPQAQTFQPPVLQQQQQQPGFIPPAMGTVAGGPAAVPQSSRGQVVSPGATQPARIATPAKPATPKPTSKYPAGDRSHLPAEWKPVVLSLTQHLSRAKQFAAPAQKRMVDDSERRLNLLFDLMNCDEVKKKEQLAPVFQALVGELDARRFPAALHHQAELMTINSDLTTNLVGIKHLINVLKTLPM</sequence>
<name>A0ACC1JBY2_9FUNG</name>
<evidence type="ECO:0000313" key="1">
    <source>
        <dbReference type="EMBL" id="KAJ1945679.1"/>
    </source>
</evidence>
<feature type="non-terminal residue" evidence="1">
    <location>
        <position position="1"/>
    </location>
</feature>
<dbReference type="EMBL" id="JANBPW010001192">
    <property type="protein sequence ID" value="KAJ1945679.1"/>
    <property type="molecule type" value="Genomic_DNA"/>
</dbReference>
<proteinExistence type="predicted"/>
<reference evidence="1" key="1">
    <citation type="submission" date="2022-07" db="EMBL/GenBank/DDBJ databases">
        <title>Phylogenomic reconstructions and comparative analyses of Kickxellomycotina fungi.</title>
        <authorList>
            <person name="Reynolds N.K."/>
            <person name="Stajich J.E."/>
            <person name="Barry K."/>
            <person name="Grigoriev I.V."/>
            <person name="Crous P."/>
            <person name="Smith M.E."/>
        </authorList>
    </citation>
    <scope>NUCLEOTIDE SEQUENCE</scope>
    <source>
        <strain evidence="1">NRRL 5244</strain>
    </source>
</reference>
<accession>A0ACC1JBY2</accession>
<keyword evidence="2" id="KW-1185">Reference proteome</keyword>
<gene>
    <name evidence="1" type="primary">SEC31_1</name>
    <name evidence="1" type="ORF">FBU59_002240</name>
</gene>
<evidence type="ECO:0000313" key="2">
    <source>
        <dbReference type="Proteomes" id="UP001150603"/>
    </source>
</evidence>
<dbReference type="Proteomes" id="UP001150603">
    <property type="component" value="Unassembled WGS sequence"/>
</dbReference>
<comment type="caution">
    <text evidence="1">The sequence shown here is derived from an EMBL/GenBank/DDBJ whole genome shotgun (WGS) entry which is preliminary data.</text>
</comment>
<organism evidence="1 2">
    <name type="scientific">Linderina macrospora</name>
    <dbReference type="NCBI Taxonomy" id="4868"/>
    <lineage>
        <taxon>Eukaryota</taxon>
        <taxon>Fungi</taxon>
        <taxon>Fungi incertae sedis</taxon>
        <taxon>Zoopagomycota</taxon>
        <taxon>Kickxellomycotina</taxon>
        <taxon>Kickxellomycetes</taxon>
        <taxon>Kickxellales</taxon>
        <taxon>Kickxellaceae</taxon>
        <taxon>Linderina</taxon>
    </lineage>
</organism>
<protein>
    <submittedName>
        <fullName evidence="1">Protein transport protein S31</fullName>
    </submittedName>
</protein>